<proteinExistence type="predicted"/>
<dbReference type="AlphaFoldDB" id="A0A195BPJ2"/>
<name>A0A195BPJ2_9HYME</name>
<dbReference type="EMBL" id="KQ976424">
    <property type="protein sequence ID" value="KYM88437.1"/>
    <property type="molecule type" value="Genomic_DNA"/>
</dbReference>
<reference evidence="1 2" key="1">
    <citation type="submission" date="2015-09" db="EMBL/GenBank/DDBJ databases">
        <title>Atta colombica WGS genome.</title>
        <authorList>
            <person name="Nygaard S."/>
            <person name="Hu H."/>
            <person name="Boomsma J."/>
            <person name="Zhang G."/>
        </authorList>
    </citation>
    <scope>NUCLEOTIDE SEQUENCE [LARGE SCALE GENOMIC DNA]</scope>
    <source>
        <strain evidence="1">Treedump-2</strain>
        <tissue evidence="1">Whole body</tissue>
    </source>
</reference>
<feature type="non-terminal residue" evidence="1">
    <location>
        <position position="1"/>
    </location>
</feature>
<accession>A0A195BPJ2</accession>
<keyword evidence="2" id="KW-1185">Reference proteome</keyword>
<evidence type="ECO:0000313" key="1">
    <source>
        <dbReference type="EMBL" id="KYM88437.1"/>
    </source>
</evidence>
<gene>
    <name evidence="1" type="ORF">ALC53_02920</name>
</gene>
<protein>
    <submittedName>
        <fullName evidence="1">Uncharacterized protein</fullName>
    </submittedName>
</protein>
<dbReference type="Proteomes" id="UP000078540">
    <property type="component" value="Unassembled WGS sequence"/>
</dbReference>
<evidence type="ECO:0000313" key="2">
    <source>
        <dbReference type="Proteomes" id="UP000078540"/>
    </source>
</evidence>
<organism evidence="1 2">
    <name type="scientific">Atta colombica</name>
    <dbReference type="NCBI Taxonomy" id="520822"/>
    <lineage>
        <taxon>Eukaryota</taxon>
        <taxon>Metazoa</taxon>
        <taxon>Ecdysozoa</taxon>
        <taxon>Arthropoda</taxon>
        <taxon>Hexapoda</taxon>
        <taxon>Insecta</taxon>
        <taxon>Pterygota</taxon>
        <taxon>Neoptera</taxon>
        <taxon>Endopterygota</taxon>
        <taxon>Hymenoptera</taxon>
        <taxon>Apocrita</taxon>
        <taxon>Aculeata</taxon>
        <taxon>Formicoidea</taxon>
        <taxon>Formicidae</taxon>
        <taxon>Myrmicinae</taxon>
        <taxon>Atta</taxon>
    </lineage>
</organism>
<sequence length="153" mass="18274">FYLRFLSNRVEQEIYGNVEREKCRQQRKRTLSERKDVNIYQKEKKYIRRSRHVILCESLYAVHTIDSISVRGEFVSLGIDWMKQGWRKSSLSIEINNPDGHYLLHYHMTRKKANEKTLDDSNIKSNYRLRKGKEALEKHSLLNILIHSPVTLV</sequence>